<dbReference type="SUPFAM" id="SSF56784">
    <property type="entry name" value="HAD-like"/>
    <property type="match status" value="1"/>
</dbReference>
<dbReference type="InterPro" id="IPR006549">
    <property type="entry name" value="HAD-SF_hydro_IIIA"/>
</dbReference>
<dbReference type="Pfam" id="PF13242">
    <property type="entry name" value="Hydrolase_like"/>
    <property type="match status" value="1"/>
</dbReference>
<dbReference type="InterPro" id="IPR036412">
    <property type="entry name" value="HAD-like_sf"/>
</dbReference>
<dbReference type="PANTHER" id="PTHR42891">
    <property type="entry name" value="D-GLYCERO-BETA-D-MANNO-HEPTOSE-1,7-BISPHOSPHATE 7-PHOSPHATASE"/>
    <property type="match status" value="1"/>
</dbReference>
<reference evidence="9 10" key="1">
    <citation type="submission" date="2021-08" db="EMBL/GenBank/DDBJ databases">
        <authorList>
            <person name="Peeters C."/>
        </authorList>
    </citation>
    <scope>NUCLEOTIDE SEQUENCE [LARGE SCALE GENOMIC DNA]</scope>
    <source>
        <strain evidence="9 10">LMG 32289</strain>
    </source>
</reference>
<dbReference type="InterPro" id="IPR006543">
    <property type="entry name" value="Histidinol-phos"/>
</dbReference>
<dbReference type="NCBIfam" id="TIGR01656">
    <property type="entry name" value="Histidinol-ppas"/>
    <property type="match status" value="1"/>
</dbReference>
<dbReference type="CDD" id="cd07503">
    <property type="entry name" value="HAD_HisB-N"/>
    <property type="match status" value="1"/>
</dbReference>
<dbReference type="InterPro" id="IPR004446">
    <property type="entry name" value="Heptose_bisP_phosphatase"/>
</dbReference>
<comment type="subcellular location">
    <subcellularLocation>
        <location evidence="1">Cytoplasm</location>
    </subcellularLocation>
</comment>
<keyword evidence="5 9" id="KW-0378">Hydrolase</keyword>
<evidence type="ECO:0000256" key="7">
    <source>
        <dbReference type="ARBA" id="ARBA00031828"/>
    </source>
</evidence>
<evidence type="ECO:0000256" key="8">
    <source>
        <dbReference type="SAM" id="MobiDB-lite"/>
    </source>
</evidence>
<dbReference type="NCBIfam" id="TIGR01662">
    <property type="entry name" value="HAD-SF-IIIA"/>
    <property type="match status" value="1"/>
</dbReference>
<protein>
    <recommendedName>
        <fullName evidence="7">D,D-heptose 1,7-bisphosphate phosphatase</fullName>
    </recommendedName>
</protein>
<comment type="similarity">
    <text evidence="2">Belongs to the GmhB family.</text>
</comment>
<keyword evidence="4" id="KW-0479">Metal-binding</keyword>
<keyword evidence="10" id="KW-1185">Reference proteome</keyword>
<dbReference type="RefSeq" id="WP_223985582.1">
    <property type="nucleotide sequence ID" value="NZ_CAJZAG010000003.1"/>
</dbReference>
<accession>A0ABM8WR26</accession>
<evidence type="ECO:0000313" key="10">
    <source>
        <dbReference type="Proteomes" id="UP000706525"/>
    </source>
</evidence>
<keyword evidence="6" id="KW-0119">Carbohydrate metabolism</keyword>
<evidence type="ECO:0000256" key="6">
    <source>
        <dbReference type="ARBA" id="ARBA00023277"/>
    </source>
</evidence>
<proteinExistence type="inferred from homology"/>
<dbReference type="PANTHER" id="PTHR42891:SF1">
    <property type="entry name" value="D-GLYCERO-BETA-D-MANNO-HEPTOSE-1,7-BISPHOSPHATE 7-PHOSPHATASE"/>
    <property type="match status" value="1"/>
</dbReference>
<evidence type="ECO:0000256" key="5">
    <source>
        <dbReference type="ARBA" id="ARBA00022801"/>
    </source>
</evidence>
<sequence length="206" mass="22040">MPQNPPRFVILDRDGVVNLDSDQFIKTPDEWVPIAGSLEAIAALNQAGFRVVIASNQSGIGRGLFEMSALNAMHEKMYKALANLGGRVEAVFFCPHTAADGCDCRKPKPGMFEQIGERFGIELRAVPVVGDSLRDLEAGVAVGCVPHLVLTGKGQKTRDKGGLPAGTRIHDDLAAFARWQVTGDGALPTHKSPAAPSQDLPRAHPR</sequence>
<evidence type="ECO:0000256" key="4">
    <source>
        <dbReference type="ARBA" id="ARBA00022723"/>
    </source>
</evidence>
<dbReference type="EMBL" id="CAJZAG010000003">
    <property type="protein sequence ID" value="CAG9169912.1"/>
    <property type="molecule type" value="Genomic_DNA"/>
</dbReference>
<dbReference type="NCBIfam" id="NF006506">
    <property type="entry name" value="PRK08942.1"/>
    <property type="match status" value="1"/>
</dbReference>
<gene>
    <name evidence="9" type="ORF">LMG32289_01911</name>
</gene>
<dbReference type="Proteomes" id="UP000706525">
    <property type="component" value="Unassembled WGS sequence"/>
</dbReference>
<evidence type="ECO:0000256" key="1">
    <source>
        <dbReference type="ARBA" id="ARBA00004496"/>
    </source>
</evidence>
<evidence type="ECO:0000256" key="3">
    <source>
        <dbReference type="ARBA" id="ARBA00022490"/>
    </source>
</evidence>
<dbReference type="InterPro" id="IPR023214">
    <property type="entry name" value="HAD_sf"/>
</dbReference>
<feature type="region of interest" description="Disordered" evidence="8">
    <location>
        <begin position="184"/>
        <end position="206"/>
    </location>
</feature>
<name>A0ABM8WR26_9BURK</name>
<dbReference type="GO" id="GO:0034200">
    <property type="term" value="F:D-glycero-beta-D-manno-heptose 1,7-bisphosphate 7-phosphatase activity"/>
    <property type="evidence" value="ECO:0007669"/>
    <property type="project" value="UniProtKB-EC"/>
</dbReference>
<organism evidence="9 10">
    <name type="scientific">Cupriavidus pampae</name>
    <dbReference type="NCBI Taxonomy" id="659251"/>
    <lineage>
        <taxon>Bacteria</taxon>
        <taxon>Pseudomonadati</taxon>
        <taxon>Pseudomonadota</taxon>
        <taxon>Betaproteobacteria</taxon>
        <taxon>Burkholderiales</taxon>
        <taxon>Burkholderiaceae</taxon>
        <taxon>Cupriavidus</taxon>
    </lineage>
</organism>
<evidence type="ECO:0000313" key="9">
    <source>
        <dbReference type="EMBL" id="CAG9169912.1"/>
    </source>
</evidence>
<evidence type="ECO:0000256" key="2">
    <source>
        <dbReference type="ARBA" id="ARBA00005628"/>
    </source>
</evidence>
<comment type="caution">
    <text evidence="9">The sequence shown here is derived from an EMBL/GenBank/DDBJ whole genome shotgun (WGS) entry which is preliminary data.</text>
</comment>
<dbReference type="Gene3D" id="3.40.50.1000">
    <property type="entry name" value="HAD superfamily/HAD-like"/>
    <property type="match status" value="1"/>
</dbReference>
<keyword evidence="3" id="KW-0963">Cytoplasm</keyword>